<name>A0A916DYT2_9GLOM</name>
<protein>
    <submittedName>
        <fullName evidence="1">Uncharacterized protein</fullName>
    </submittedName>
</protein>
<dbReference type="EMBL" id="CAGKOT010000002">
    <property type="protein sequence ID" value="CAB5310655.1"/>
    <property type="molecule type" value="Genomic_DNA"/>
</dbReference>
<proteinExistence type="predicted"/>
<sequence length="78" mass="8798">MLDNLLRLNSVCISNKNRSNTRYTGARSIYSIYNLFLLSGSRDSLPIRGLGCYSQPPPSIQSWLNRRSCSCLLSVRTV</sequence>
<evidence type="ECO:0000313" key="1">
    <source>
        <dbReference type="EMBL" id="CAB5310655.1"/>
    </source>
</evidence>
<dbReference type="Proteomes" id="UP000684084">
    <property type="component" value="Unassembled WGS sequence"/>
</dbReference>
<organism evidence="1 2">
    <name type="scientific">Rhizophagus irregularis</name>
    <dbReference type="NCBI Taxonomy" id="588596"/>
    <lineage>
        <taxon>Eukaryota</taxon>
        <taxon>Fungi</taxon>
        <taxon>Fungi incertae sedis</taxon>
        <taxon>Mucoromycota</taxon>
        <taxon>Glomeromycotina</taxon>
        <taxon>Glomeromycetes</taxon>
        <taxon>Glomerales</taxon>
        <taxon>Glomeraceae</taxon>
        <taxon>Rhizophagus</taxon>
    </lineage>
</organism>
<evidence type="ECO:0000313" key="2">
    <source>
        <dbReference type="Proteomes" id="UP000684084"/>
    </source>
</evidence>
<accession>A0A916DYT2</accession>
<gene>
    <name evidence="1" type="ORF">CHRIB12_LOCUS1505</name>
</gene>
<dbReference type="AlphaFoldDB" id="A0A916DYT2"/>
<comment type="caution">
    <text evidence="1">The sequence shown here is derived from an EMBL/GenBank/DDBJ whole genome shotgun (WGS) entry which is preliminary data.</text>
</comment>
<reference evidence="1" key="1">
    <citation type="submission" date="2020-05" db="EMBL/GenBank/DDBJ databases">
        <authorList>
            <person name="Rincon C."/>
            <person name="Sanders R I."/>
            <person name="Robbins C."/>
            <person name="Chaturvedi A."/>
        </authorList>
    </citation>
    <scope>NUCLEOTIDE SEQUENCE</scope>
    <source>
        <strain evidence="1">CHB12</strain>
    </source>
</reference>